<accession>A0A7C6EJ61</accession>
<protein>
    <recommendedName>
        <fullName evidence="7">Isoprenylcysteine carboxylmethyltransferase family protein</fullName>
    </recommendedName>
</protein>
<keyword evidence="3 5" id="KW-1133">Transmembrane helix</keyword>
<dbReference type="Gene3D" id="1.20.120.1630">
    <property type="match status" value="1"/>
</dbReference>
<name>A0A7C6EJ61_UNCW3</name>
<gene>
    <name evidence="6" type="ORF">ENV70_02255</name>
</gene>
<reference evidence="6" key="1">
    <citation type="journal article" date="2020" name="mSystems">
        <title>Genome- and Community-Level Interaction Insights into Carbon Utilization and Element Cycling Functions of Hydrothermarchaeota in Hydrothermal Sediment.</title>
        <authorList>
            <person name="Zhou Z."/>
            <person name="Liu Y."/>
            <person name="Xu W."/>
            <person name="Pan J."/>
            <person name="Luo Z.H."/>
            <person name="Li M."/>
        </authorList>
    </citation>
    <scope>NUCLEOTIDE SEQUENCE [LARGE SCALE GENOMIC DNA]</scope>
    <source>
        <strain evidence="6">SpSt-783</strain>
    </source>
</reference>
<feature type="transmembrane region" description="Helical" evidence="5">
    <location>
        <begin position="12"/>
        <end position="31"/>
    </location>
</feature>
<dbReference type="EMBL" id="DTHJ01000050">
    <property type="protein sequence ID" value="HHS62426.1"/>
    <property type="molecule type" value="Genomic_DNA"/>
</dbReference>
<feature type="transmembrane region" description="Helical" evidence="5">
    <location>
        <begin position="103"/>
        <end position="123"/>
    </location>
</feature>
<dbReference type="InterPro" id="IPR007318">
    <property type="entry name" value="Phopholipid_MeTrfase"/>
</dbReference>
<evidence type="ECO:0000256" key="2">
    <source>
        <dbReference type="ARBA" id="ARBA00022692"/>
    </source>
</evidence>
<evidence type="ECO:0000313" key="6">
    <source>
        <dbReference type="EMBL" id="HHS62426.1"/>
    </source>
</evidence>
<dbReference type="GO" id="GO:0012505">
    <property type="term" value="C:endomembrane system"/>
    <property type="evidence" value="ECO:0007669"/>
    <property type="project" value="UniProtKB-SubCell"/>
</dbReference>
<evidence type="ECO:0000256" key="3">
    <source>
        <dbReference type="ARBA" id="ARBA00022989"/>
    </source>
</evidence>
<keyword evidence="2 5" id="KW-0812">Transmembrane</keyword>
<feature type="transmembrane region" description="Helical" evidence="5">
    <location>
        <begin position="37"/>
        <end position="58"/>
    </location>
</feature>
<dbReference type="AlphaFoldDB" id="A0A7C6EJ61"/>
<feature type="transmembrane region" description="Helical" evidence="5">
    <location>
        <begin position="143"/>
        <end position="163"/>
    </location>
</feature>
<evidence type="ECO:0000256" key="1">
    <source>
        <dbReference type="ARBA" id="ARBA00004127"/>
    </source>
</evidence>
<sequence length="167" mass="19749">MERIVMSGRFFYKYRGIIALPAFLLLLYFSKPESRQVLSHILIICGLLIRFWASGYIGEKARTKELKAEYRISNGPYGILRHPLYIGNFFLVSGTVLLYNPPLWFKIIIIAIFLIEYTIIIIAEETHLKRIPVRRLKFSFRNVKSEIQTFLVMAVIYLIYLWVLRRI</sequence>
<feature type="transmembrane region" description="Helical" evidence="5">
    <location>
        <begin position="79"/>
        <end position="97"/>
    </location>
</feature>
<evidence type="ECO:0000256" key="4">
    <source>
        <dbReference type="ARBA" id="ARBA00023136"/>
    </source>
</evidence>
<proteinExistence type="predicted"/>
<keyword evidence="4 5" id="KW-0472">Membrane</keyword>
<comment type="caution">
    <text evidence="6">The sequence shown here is derived from an EMBL/GenBank/DDBJ whole genome shotgun (WGS) entry which is preliminary data.</text>
</comment>
<dbReference type="Pfam" id="PF04191">
    <property type="entry name" value="PEMT"/>
    <property type="match status" value="1"/>
</dbReference>
<organism evidence="6">
    <name type="scientific">candidate division WOR-3 bacterium</name>
    <dbReference type="NCBI Taxonomy" id="2052148"/>
    <lineage>
        <taxon>Bacteria</taxon>
        <taxon>Bacteria division WOR-3</taxon>
    </lineage>
</organism>
<evidence type="ECO:0000256" key="5">
    <source>
        <dbReference type="SAM" id="Phobius"/>
    </source>
</evidence>
<comment type="subcellular location">
    <subcellularLocation>
        <location evidence="1">Endomembrane system</location>
        <topology evidence="1">Multi-pass membrane protein</topology>
    </subcellularLocation>
</comment>
<evidence type="ECO:0008006" key="7">
    <source>
        <dbReference type="Google" id="ProtNLM"/>
    </source>
</evidence>